<dbReference type="GO" id="GO:0043161">
    <property type="term" value="P:proteasome-mediated ubiquitin-dependent protein catabolic process"/>
    <property type="evidence" value="ECO:0007669"/>
    <property type="project" value="TreeGrafter"/>
</dbReference>
<gene>
    <name evidence="2" type="ORF">MCOR_23814</name>
</gene>
<dbReference type="PANTHER" id="PTHR24104">
    <property type="entry name" value="E3 UBIQUITIN-PROTEIN LIGASE NHLRC1-RELATED"/>
    <property type="match status" value="1"/>
</dbReference>
<evidence type="ECO:0000313" key="3">
    <source>
        <dbReference type="Proteomes" id="UP000507470"/>
    </source>
</evidence>
<keyword evidence="3" id="KW-1185">Reference proteome</keyword>
<keyword evidence="1" id="KW-0175">Coiled coil</keyword>
<proteinExistence type="predicted"/>
<dbReference type="OrthoDB" id="10020332at2759"/>
<evidence type="ECO:0000256" key="1">
    <source>
        <dbReference type="SAM" id="Coils"/>
    </source>
</evidence>
<dbReference type="GO" id="GO:0000209">
    <property type="term" value="P:protein polyubiquitination"/>
    <property type="evidence" value="ECO:0007669"/>
    <property type="project" value="TreeGrafter"/>
</dbReference>
<dbReference type="Gene3D" id="2.120.10.30">
    <property type="entry name" value="TolB, C-terminal domain"/>
    <property type="match status" value="1"/>
</dbReference>
<dbReference type="Proteomes" id="UP000507470">
    <property type="component" value="Unassembled WGS sequence"/>
</dbReference>
<name>A0A6J8BWW5_MYTCO</name>
<dbReference type="GO" id="GO:0061630">
    <property type="term" value="F:ubiquitin protein ligase activity"/>
    <property type="evidence" value="ECO:0007669"/>
    <property type="project" value="TreeGrafter"/>
</dbReference>
<organism evidence="2 3">
    <name type="scientific">Mytilus coruscus</name>
    <name type="common">Sea mussel</name>
    <dbReference type="NCBI Taxonomy" id="42192"/>
    <lineage>
        <taxon>Eukaryota</taxon>
        <taxon>Metazoa</taxon>
        <taxon>Spiralia</taxon>
        <taxon>Lophotrochozoa</taxon>
        <taxon>Mollusca</taxon>
        <taxon>Bivalvia</taxon>
        <taxon>Autobranchia</taxon>
        <taxon>Pteriomorphia</taxon>
        <taxon>Mytilida</taxon>
        <taxon>Mytiloidea</taxon>
        <taxon>Mytilidae</taxon>
        <taxon>Mytilinae</taxon>
        <taxon>Mytilus</taxon>
    </lineage>
</organism>
<dbReference type="EMBL" id="CACVKT020004183">
    <property type="protein sequence ID" value="CAC5388558.1"/>
    <property type="molecule type" value="Genomic_DNA"/>
</dbReference>
<dbReference type="SUPFAM" id="SSF101898">
    <property type="entry name" value="NHL repeat"/>
    <property type="match status" value="1"/>
</dbReference>
<evidence type="ECO:0000313" key="2">
    <source>
        <dbReference type="EMBL" id="CAC5388558.1"/>
    </source>
</evidence>
<reference evidence="2 3" key="1">
    <citation type="submission" date="2020-06" db="EMBL/GenBank/DDBJ databases">
        <authorList>
            <person name="Li R."/>
            <person name="Bekaert M."/>
        </authorList>
    </citation>
    <scope>NUCLEOTIDE SEQUENCE [LARGE SCALE GENOMIC DNA]</scope>
    <source>
        <strain evidence="3">wild</strain>
    </source>
</reference>
<accession>A0A6J8BWW5</accession>
<protein>
    <submittedName>
        <fullName evidence="2">TRIM2_3</fullName>
    </submittedName>
</protein>
<dbReference type="InterPro" id="IPR050952">
    <property type="entry name" value="TRIM-NHL_E3_ligases"/>
</dbReference>
<sequence length="407" mass="47013">MNGEQQHKNIKESINKIREGINKHLDRLEDKLYKEAYTVWSEEKSNLTCSITEIEEKKKNLKEIQDDVHTIEKKVQRYQCRYAVDIENDEVASEIDIKLKQNDEMEKVLSEFQSLKSLGEVKVIKSKMTISRETSASWEPQVALQEHFTTIQNMSMNIETQIYLNMQKIINDMVCLMDGRVIVVEWNGKVNLLTSDGQFQKQLPISGGAFSVTQINQDTIAITYPKEKTIKIYHMENENVTKVIQSDKGCYGLSSSNNFLVVGLSLGEIRFINLEGKKLKSVQRQNELVVTNIVYCNDRVIYSDYRGRAVYCVDRSGQQIWEFNKDLLGPKGICTDIFGNIIVADYGSYSRIIVISKDGKNRKILLRETNGLKDMKCIYKCYKNNERYGLMCDNRGMKLAKFKLSYE</sequence>
<dbReference type="PANTHER" id="PTHR24104:SF50">
    <property type="entry name" value="SMP-30_GLUCONOLACTONASE_LRE-LIKE REGION DOMAIN-CONTAINING PROTEIN"/>
    <property type="match status" value="1"/>
</dbReference>
<dbReference type="InterPro" id="IPR011042">
    <property type="entry name" value="6-blade_b-propeller_TolB-like"/>
</dbReference>
<feature type="coiled-coil region" evidence="1">
    <location>
        <begin position="11"/>
        <end position="81"/>
    </location>
</feature>
<dbReference type="AlphaFoldDB" id="A0A6J8BWW5"/>